<dbReference type="KEGG" id="ksd:KS2013_52"/>
<dbReference type="EMBL" id="CP012418">
    <property type="protein sequence ID" value="AOE48784.1"/>
    <property type="molecule type" value="Genomic_DNA"/>
</dbReference>
<proteinExistence type="predicted"/>
<protein>
    <submittedName>
        <fullName evidence="1">Uncharacterized protein</fullName>
    </submittedName>
</protein>
<evidence type="ECO:0000313" key="2">
    <source>
        <dbReference type="Proteomes" id="UP000094147"/>
    </source>
</evidence>
<dbReference type="STRING" id="1144748.KS2013_52"/>
<dbReference type="AlphaFoldDB" id="A0A1B3B7L9"/>
<organism evidence="1 2">
    <name type="scientific">Kangiella sediminilitoris</name>
    <dbReference type="NCBI Taxonomy" id="1144748"/>
    <lineage>
        <taxon>Bacteria</taxon>
        <taxon>Pseudomonadati</taxon>
        <taxon>Pseudomonadota</taxon>
        <taxon>Gammaproteobacteria</taxon>
        <taxon>Kangiellales</taxon>
        <taxon>Kangiellaceae</taxon>
        <taxon>Kangiella</taxon>
    </lineage>
</organism>
<dbReference type="RefSeq" id="WP_068988276.1">
    <property type="nucleotide sequence ID" value="NZ_CP012418.1"/>
</dbReference>
<sequence length="135" mass="15714">MNKDTVLTEYESDLNTVMTADLRSEEFRKSEANIIKILKDLRGNITDKDLERLTKVLDGYGGKEILVELAYTLGELGTEKSFDYLLLMFNRSFEDGCEEYDTAMACFEEMESMDRDRTKKEGVYESYTFERIMFG</sequence>
<evidence type="ECO:0000313" key="1">
    <source>
        <dbReference type="EMBL" id="AOE48784.1"/>
    </source>
</evidence>
<keyword evidence="2" id="KW-1185">Reference proteome</keyword>
<dbReference type="Proteomes" id="UP000094147">
    <property type="component" value="Chromosome"/>
</dbReference>
<gene>
    <name evidence="1" type="ORF">KS2013_52</name>
</gene>
<name>A0A1B3B7L9_9GAMM</name>
<reference evidence="2" key="1">
    <citation type="submission" date="2015-08" db="EMBL/GenBank/DDBJ databases">
        <authorList>
            <person name="Kim K.M."/>
        </authorList>
    </citation>
    <scope>NUCLEOTIDE SEQUENCE [LARGE SCALE GENOMIC DNA]</scope>
    <source>
        <strain evidence="2">KCTC 23892</strain>
    </source>
</reference>
<accession>A0A1B3B7L9</accession>